<sequence length="340" mass="37228">MSSGKAKAAPNESLAYQYGGNHSTGWLNRLPAQWLPYVQLARLSPPVGLFLIYIPHSFGLLYAAIQQRAEPSEVAYAALLLFGASFFVSNAIHIWNDLIDAPLDAKVERTRNRPIPRGAVPPTAALMFSVSQAGCAALFVPLLSGHVARNTMLSAPGFLAWLYYPYAKRHTYWTQTVLGVCLSWGIVVGALALDVEPYSFKTGQVDMPLFLLFAASTLWTMLYDSVYGFQDLKDDVDAGIYSMAVLFQYNIKPVFWLIVGLIAAALGGVGYYTGMGILYHIITVGGTTAFLGLMVAYVDLRSSQSCWWWFSKGFWYAGGCIAGGLLSEYAALIARAPRLE</sequence>
<dbReference type="Gene3D" id="1.10.357.140">
    <property type="entry name" value="UbiA prenyltransferase"/>
    <property type="match status" value="1"/>
</dbReference>
<feature type="transmembrane region" description="Helical" evidence="9">
    <location>
        <begin position="254"/>
        <end position="272"/>
    </location>
</feature>
<proteinExistence type="inferred from homology"/>
<dbReference type="PANTHER" id="PTHR11048:SF28">
    <property type="entry name" value="4-HYDROXYBENZOATE POLYPRENYLTRANSFERASE, MITOCHONDRIAL"/>
    <property type="match status" value="1"/>
</dbReference>
<organism evidence="10 11">
    <name type="scientific">Alternaria dauci</name>
    <dbReference type="NCBI Taxonomy" id="48095"/>
    <lineage>
        <taxon>Eukaryota</taxon>
        <taxon>Fungi</taxon>
        <taxon>Dikarya</taxon>
        <taxon>Ascomycota</taxon>
        <taxon>Pezizomycotina</taxon>
        <taxon>Dothideomycetes</taxon>
        <taxon>Pleosporomycetidae</taxon>
        <taxon>Pleosporales</taxon>
        <taxon>Pleosporineae</taxon>
        <taxon>Pleosporaceae</taxon>
        <taxon>Alternaria</taxon>
        <taxon>Alternaria sect. Porri</taxon>
    </lineage>
</organism>
<gene>
    <name evidence="10" type="ORF">ACET3X_009468</name>
</gene>
<feature type="transmembrane region" description="Helical" evidence="9">
    <location>
        <begin position="313"/>
        <end position="334"/>
    </location>
</feature>
<dbReference type="Pfam" id="PF01040">
    <property type="entry name" value="UbiA"/>
    <property type="match status" value="1"/>
</dbReference>
<evidence type="ECO:0000256" key="1">
    <source>
        <dbReference type="ARBA" id="ARBA00001946"/>
    </source>
</evidence>
<keyword evidence="8 9" id="KW-0472">Membrane</keyword>
<dbReference type="InterPro" id="IPR044878">
    <property type="entry name" value="UbiA_sf"/>
</dbReference>
<keyword evidence="5" id="KW-0808">Transferase</keyword>
<dbReference type="CDD" id="cd13959">
    <property type="entry name" value="PT_UbiA_COQ2"/>
    <property type="match status" value="1"/>
</dbReference>
<evidence type="ECO:0000256" key="8">
    <source>
        <dbReference type="ARBA" id="ARBA00023136"/>
    </source>
</evidence>
<feature type="transmembrane region" description="Helical" evidence="9">
    <location>
        <begin position="47"/>
        <end position="65"/>
    </location>
</feature>
<dbReference type="PANTHER" id="PTHR11048">
    <property type="entry name" value="PRENYLTRANSFERASES"/>
    <property type="match status" value="1"/>
</dbReference>
<evidence type="ECO:0000256" key="9">
    <source>
        <dbReference type="SAM" id="Phobius"/>
    </source>
</evidence>
<comment type="similarity">
    <text evidence="4">Belongs to the UbiA prenyltransferase family.</text>
</comment>
<evidence type="ECO:0000256" key="4">
    <source>
        <dbReference type="ARBA" id="ARBA00005985"/>
    </source>
</evidence>
<evidence type="ECO:0000313" key="10">
    <source>
        <dbReference type="EMBL" id="KAL1792961.1"/>
    </source>
</evidence>
<keyword evidence="11" id="KW-1185">Reference proteome</keyword>
<feature type="transmembrane region" description="Helical" evidence="9">
    <location>
        <begin position="205"/>
        <end position="223"/>
    </location>
</feature>
<keyword evidence="6 9" id="KW-0812">Transmembrane</keyword>
<feature type="transmembrane region" description="Helical" evidence="9">
    <location>
        <begin position="172"/>
        <end position="193"/>
    </location>
</feature>
<evidence type="ECO:0000256" key="2">
    <source>
        <dbReference type="ARBA" id="ARBA00004141"/>
    </source>
</evidence>
<accession>A0ABR3U8Z7</accession>
<dbReference type="Gene3D" id="1.20.120.1780">
    <property type="entry name" value="UbiA prenyltransferase"/>
    <property type="match status" value="1"/>
</dbReference>
<dbReference type="RefSeq" id="XP_069303545.1">
    <property type="nucleotide sequence ID" value="XM_069455665.1"/>
</dbReference>
<evidence type="ECO:0000256" key="5">
    <source>
        <dbReference type="ARBA" id="ARBA00022679"/>
    </source>
</evidence>
<keyword evidence="7 9" id="KW-1133">Transmembrane helix</keyword>
<dbReference type="Proteomes" id="UP001578633">
    <property type="component" value="Chromosome 9"/>
</dbReference>
<evidence type="ECO:0000256" key="3">
    <source>
        <dbReference type="ARBA" id="ARBA00004721"/>
    </source>
</evidence>
<reference evidence="10 11" key="1">
    <citation type="submission" date="2024-09" db="EMBL/GenBank/DDBJ databases">
        <title>T2T genomes of carrot and Alternaria dauci and their utility for understanding host-pathogen interaction during carrot leaf blight disease.</title>
        <authorList>
            <person name="Liu W."/>
            <person name="Xu S."/>
            <person name="Ou C."/>
            <person name="Liu X."/>
            <person name="Zhuang F."/>
            <person name="Deng X.W."/>
        </authorList>
    </citation>
    <scope>NUCLEOTIDE SEQUENCE [LARGE SCALE GENOMIC DNA]</scope>
    <source>
        <strain evidence="10 11">A2016</strain>
    </source>
</reference>
<dbReference type="GeneID" id="96089790"/>
<dbReference type="InterPro" id="IPR039653">
    <property type="entry name" value="Prenyltransferase"/>
</dbReference>
<feature type="transmembrane region" description="Helical" evidence="9">
    <location>
        <begin position="277"/>
        <end position="298"/>
    </location>
</feature>
<comment type="pathway">
    <text evidence="3">Secondary metabolite biosynthesis; terpenoid biosynthesis.</text>
</comment>
<evidence type="ECO:0000256" key="7">
    <source>
        <dbReference type="ARBA" id="ARBA00022989"/>
    </source>
</evidence>
<dbReference type="InterPro" id="IPR000537">
    <property type="entry name" value="UbiA_prenyltransferase"/>
</dbReference>
<comment type="cofactor">
    <cofactor evidence="1">
        <name>Mg(2+)</name>
        <dbReference type="ChEBI" id="CHEBI:18420"/>
    </cofactor>
</comment>
<feature type="transmembrane region" description="Helical" evidence="9">
    <location>
        <begin position="74"/>
        <end position="95"/>
    </location>
</feature>
<comment type="caution">
    <text evidence="10">The sequence shown here is derived from an EMBL/GenBank/DDBJ whole genome shotgun (WGS) entry which is preliminary data.</text>
</comment>
<dbReference type="PROSITE" id="PS00943">
    <property type="entry name" value="UBIA"/>
    <property type="match status" value="1"/>
</dbReference>
<comment type="subcellular location">
    <subcellularLocation>
        <location evidence="2">Membrane</location>
        <topology evidence="2">Multi-pass membrane protein</topology>
    </subcellularLocation>
</comment>
<evidence type="ECO:0000256" key="6">
    <source>
        <dbReference type="ARBA" id="ARBA00022692"/>
    </source>
</evidence>
<dbReference type="InterPro" id="IPR030470">
    <property type="entry name" value="UbiA_prenylTrfase_CS"/>
</dbReference>
<name>A0ABR3U8Z7_9PLEO</name>
<evidence type="ECO:0000313" key="11">
    <source>
        <dbReference type="Proteomes" id="UP001578633"/>
    </source>
</evidence>
<protein>
    <submittedName>
        <fullName evidence="10">Uncharacterized protein</fullName>
    </submittedName>
</protein>
<dbReference type="EMBL" id="JBHGVX010000009">
    <property type="protein sequence ID" value="KAL1792961.1"/>
    <property type="molecule type" value="Genomic_DNA"/>
</dbReference>